<feature type="non-terminal residue" evidence="1">
    <location>
        <position position="1"/>
    </location>
</feature>
<accession>X1VLP7</accession>
<gene>
    <name evidence="1" type="ORF">S12H4_55264</name>
</gene>
<evidence type="ECO:0000313" key="1">
    <source>
        <dbReference type="EMBL" id="GAJ20322.1"/>
    </source>
</evidence>
<proteinExistence type="predicted"/>
<dbReference type="AlphaFoldDB" id="X1VLP7"/>
<reference evidence="1" key="1">
    <citation type="journal article" date="2014" name="Front. Microbiol.">
        <title>High frequency of phylogenetically diverse reductive dehalogenase-homologous genes in deep subseafloor sedimentary metagenomes.</title>
        <authorList>
            <person name="Kawai M."/>
            <person name="Futagami T."/>
            <person name="Toyoda A."/>
            <person name="Takaki Y."/>
            <person name="Nishi S."/>
            <person name="Hori S."/>
            <person name="Arai W."/>
            <person name="Tsubouchi T."/>
            <person name="Morono Y."/>
            <person name="Uchiyama I."/>
            <person name="Ito T."/>
            <person name="Fujiyama A."/>
            <person name="Inagaki F."/>
            <person name="Takami H."/>
        </authorList>
    </citation>
    <scope>NUCLEOTIDE SEQUENCE</scope>
    <source>
        <strain evidence="1">Expedition CK06-06</strain>
    </source>
</reference>
<comment type="caution">
    <text evidence="1">The sequence shown here is derived from an EMBL/GenBank/DDBJ whole genome shotgun (WGS) entry which is preliminary data.</text>
</comment>
<name>X1VLP7_9ZZZZ</name>
<sequence>GIWSFINILGVKIRYGKLHDHSKAIIKYTPTDTDRRIRRKLQLSAEDVRFTLTDDQIEITRSNGDLFIRISYADSAVLPFGLKTLYYDQEINVSPADIDTVE</sequence>
<organism evidence="1">
    <name type="scientific">marine sediment metagenome</name>
    <dbReference type="NCBI Taxonomy" id="412755"/>
    <lineage>
        <taxon>unclassified sequences</taxon>
        <taxon>metagenomes</taxon>
        <taxon>ecological metagenomes</taxon>
    </lineage>
</organism>
<protein>
    <submittedName>
        <fullName evidence="1">Uncharacterized protein</fullName>
    </submittedName>
</protein>
<dbReference type="EMBL" id="BARW01035428">
    <property type="protein sequence ID" value="GAJ20322.1"/>
    <property type="molecule type" value="Genomic_DNA"/>
</dbReference>